<keyword evidence="2" id="KW-0378">Hydrolase</keyword>
<dbReference type="Pfam" id="PF00149">
    <property type="entry name" value="Metallophos"/>
    <property type="match status" value="1"/>
</dbReference>
<dbReference type="SUPFAM" id="SSF55816">
    <property type="entry name" value="5'-nucleotidase (syn. UDP-sugar hydrolase), C-terminal domain"/>
    <property type="match status" value="1"/>
</dbReference>
<dbReference type="SUPFAM" id="SSF56300">
    <property type="entry name" value="Metallo-dependent phosphatases"/>
    <property type="match status" value="1"/>
</dbReference>
<feature type="chain" id="PRO_5045010840" description="Bifunctional metallophosphatase/5'-nucleotidase" evidence="2">
    <location>
        <begin position="22"/>
        <end position="748"/>
    </location>
</feature>
<organism evidence="5 6">
    <name type="scientific">Nocardioides dubius</name>
    <dbReference type="NCBI Taxonomy" id="317019"/>
    <lineage>
        <taxon>Bacteria</taxon>
        <taxon>Bacillati</taxon>
        <taxon>Actinomycetota</taxon>
        <taxon>Actinomycetes</taxon>
        <taxon>Propionibacteriales</taxon>
        <taxon>Nocardioidaceae</taxon>
        <taxon>Nocardioides</taxon>
    </lineage>
</organism>
<sequence>MAAVALTIGGLAAVATAPAQAAPEDVVDVQVLGINDFHGRISASSAEAGAAVIAGAVKELRAENPNTVFAAAGDLIGASTFESFINQDKPTIDALNEAGLDVSAVGNHEFDQGYDDLVNRVMAPYDADTNPFGGAEWEYIGANVKKKADGTQADGLEPSWVQTFGAGTAEEVQVGFIGAVTEHLDELVAPDGIADIEATDIVSAVNTEADALTADGVDIVVLLVHEGAATTAIESAQDPASDFGKIVNGVDTDVDAIISGHTHLAYNHTIGGRPVVSAGQYGYNLNQLQFSYDTATDDLVGVTSTLLPLTTKVPGVPPAPDTYPPNYPVDEPTKAIVDAAKASADVKGAVEIGDIAGPFRRPLTSSGSDNRGRESTLGNLVAEVQRAQTPAALGGAEIAFMNPGGLRKDMVGTGGRLTYRQAADVQPFANTLVRMELTGAQIKAVLEEQWQPAGASRPFLRLGVSEGFTYTYDPAKAKGARITRIWLDDVPLSPSATYAVTVNSFLASGGDNFTTLASGTNKKDTGVTDLQAMVDYLDGRAEPLTPDFTQHAVGVSPNKAAYQPGETAQVALSSLSYTALGDQVDATGSLSVAGGAPTSVAITTTSDDVIGDEVGQATLAVKVPASAVRGSQIPVTFTGDTTGTTVRFWVPVAPKTASTIRASVTPKKIRAKRTTVRLKVEVRGASQATGKVTVRYAGRTRTATLRNGRATLRLGTFKKPGKVTARISYAGNAHLKPATKRITFRIRR</sequence>
<dbReference type="PANTHER" id="PTHR11575">
    <property type="entry name" value="5'-NUCLEOTIDASE-RELATED"/>
    <property type="match status" value="1"/>
</dbReference>
<comment type="caution">
    <text evidence="5">The sequence shown here is derived from an EMBL/GenBank/DDBJ whole genome shotgun (WGS) entry which is preliminary data.</text>
</comment>
<protein>
    <recommendedName>
        <fullName evidence="7">Bifunctional metallophosphatase/5'-nucleotidase</fullName>
    </recommendedName>
</protein>
<evidence type="ECO:0000313" key="6">
    <source>
        <dbReference type="Proteomes" id="UP001501581"/>
    </source>
</evidence>
<evidence type="ECO:0000313" key="5">
    <source>
        <dbReference type="EMBL" id="GAA1112694.1"/>
    </source>
</evidence>
<keyword evidence="1 2" id="KW-0732">Signal</keyword>
<dbReference type="Gene3D" id="3.90.780.10">
    <property type="entry name" value="5'-Nucleotidase, C-terminal domain"/>
    <property type="match status" value="1"/>
</dbReference>
<feature type="signal peptide" evidence="2">
    <location>
        <begin position="1"/>
        <end position="21"/>
    </location>
</feature>
<reference evidence="5 6" key="1">
    <citation type="journal article" date="2019" name="Int. J. Syst. Evol. Microbiol.">
        <title>The Global Catalogue of Microorganisms (GCM) 10K type strain sequencing project: providing services to taxonomists for standard genome sequencing and annotation.</title>
        <authorList>
            <consortium name="The Broad Institute Genomics Platform"/>
            <consortium name="The Broad Institute Genome Sequencing Center for Infectious Disease"/>
            <person name="Wu L."/>
            <person name="Ma J."/>
        </authorList>
    </citation>
    <scope>NUCLEOTIDE SEQUENCE [LARGE SCALE GENOMIC DNA]</scope>
    <source>
        <strain evidence="5 6">JCM 13008</strain>
    </source>
</reference>
<keyword evidence="6" id="KW-1185">Reference proteome</keyword>
<dbReference type="InterPro" id="IPR036907">
    <property type="entry name" value="5'-Nucleotdase_C_sf"/>
</dbReference>
<dbReference type="PRINTS" id="PR01607">
    <property type="entry name" value="APYRASEFAMLY"/>
</dbReference>
<feature type="domain" description="Calcineurin-like phosphoesterase" evidence="3">
    <location>
        <begin position="31"/>
        <end position="263"/>
    </location>
</feature>
<dbReference type="InterPro" id="IPR008334">
    <property type="entry name" value="5'-Nucleotdase_C"/>
</dbReference>
<feature type="domain" description="5'-Nucleotidase C-terminal" evidence="4">
    <location>
        <begin position="366"/>
        <end position="517"/>
    </location>
</feature>
<proteinExistence type="inferred from homology"/>
<dbReference type="Pfam" id="PF02872">
    <property type="entry name" value="5_nucleotid_C"/>
    <property type="match status" value="1"/>
</dbReference>
<dbReference type="InterPro" id="IPR004843">
    <property type="entry name" value="Calcineurin-like_PHP"/>
</dbReference>
<dbReference type="EMBL" id="BAAALG010000014">
    <property type="protein sequence ID" value="GAA1112694.1"/>
    <property type="molecule type" value="Genomic_DNA"/>
</dbReference>
<evidence type="ECO:0000256" key="1">
    <source>
        <dbReference type="ARBA" id="ARBA00022729"/>
    </source>
</evidence>
<dbReference type="InterPro" id="IPR029052">
    <property type="entry name" value="Metallo-depent_PP-like"/>
</dbReference>
<dbReference type="InterPro" id="IPR006179">
    <property type="entry name" value="5_nucleotidase/apyrase"/>
</dbReference>
<name>A0ABN1U2H2_9ACTN</name>
<keyword evidence="2" id="KW-0547">Nucleotide-binding</keyword>
<evidence type="ECO:0000259" key="4">
    <source>
        <dbReference type="Pfam" id="PF02872"/>
    </source>
</evidence>
<evidence type="ECO:0000256" key="2">
    <source>
        <dbReference type="RuleBase" id="RU362119"/>
    </source>
</evidence>
<dbReference type="Gene3D" id="3.60.21.10">
    <property type="match status" value="1"/>
</dbReference>
<gene>
    <name evidence="5" type="ORF">GCM10009668_38030</name>
</gene>
<evidence type="ECO:0000259" key="3">
    <source>
        <dbReference type="Pfam" id="PF00149"/>
    </source>
</evidence>
<dbReference type="PANTHER" id="PTHR11575:SF24">
    <property type="entry name" value="5'-NUCLEOTIDASE"/>
    <property type="match status" value="1"/>
</dbReference>
<accession>A0ABN1U2H2</accession>
<comment type="similarity">
    <text evidence="2">Belongs to the 5'-nucleotidase family.</text>
</comment>
<dbReference type="Proteomes" id="UP001501581">
    <property type="component" value="Unassembled WGS sequence"/>
</dbReference>
<evidence type="ECO:0008006" key="7">
    <source>
        <dbReference type="Google" id="ProtNLM"/>
    </source>
</evidence>